<feature type="compositionally biased region" description="Low complexity" evidence="9">
    <location>
        <begin position="241"/>
        <end position="255"/>
    </location>
</feature>
<keyword evidence="6 10" id="KW-0472">Membrane</keyword>
<evidence type="ECO:0000313" key="12">
    <source>
        <dbReference type="Proteomes" id="UP001549031"/>
    </source>
</evidence>
<accession>A0ABV2H2R4</accession>
<evidence type="ECO:0000313" key="11">
    <source>
        <dbReference type="EMBL" id="MET3584828.1"/>
    </source>
</evidence>
<evidence type="ECO:0000256" key="10">
    <source>
        <dbReference type="SAM" id="Phobius"/>
    </source>
</evidence>
<keyword evidence="3" id="KW-1003">Cell membrane</keyword>
<dbReference type="Proteomes" id="UP001549031">
    <property type="component" value="Unassembled WGS sequence"/>
</dbReference>
<dbReference type="PANTHER" id="PTHR38766">
    <property type="entry name" value="FLAGELLAR PROTEIN FLIO"/>
    <property type="match status" value="1"/>
</dbReference>
<evidence type="ECO:0000256" key="2">
    <source>
        <dbReference type="ARBA" id="ARBA00004236"/>
    </source>
</evidence>
<reference evidence="11 12" key="1">
    <citation type="submission" date="2024-06" db="EMBL/GenBank/DDBJ databases">
        <title>Genomic Encyclopedia of Type Strains, Phase IV (KMG-IV): sequencing the most valuable type-strain genomes for metagenomic binning, comparative biology and taxonomic classification.</title>
        <authorList>
            <person name="Goeker M."/>
        </authorList>
    </citation>
    <scope>NUCLEOTIDE SEQUENCE [LARGE SCALE GENOMIC DNA]</scope>
    <source>
        <strain evidence="11 12">DSM 105042</strain>
    </source>
</reference>
<keyword evidence="7" id="KW-0975">Bacterial flagellum</keyword>
<gene>
    <name evidence="11" type="ORF">ABID21_000929</name>
</gene>
<feature type="compositionally biased region" description="Polar residues" evidence="9">
    <location>
        <begin position="273"/>
        <end position="282"/>
    </location>
</feature>
<evidence type="ECO:0000256" key="4">
    <source>
        <dbReference type="ARBA" id="ARBA00022692"/>
    </source>
</evidence>
<evidence type="ECO:0000256" key="7">
    <source>
        <dbReference type="ARBA" id="ARBA00023143"/>
    </source>
</evidence>
<dbReference type="Pfam" id="PF04347">
    <property type="entry name" value="FliO"/>
    <property type="match status" value="1"/>
</dbReference>
<evidence type="ECO:0008006" key="13">
    <source>
        <dbReference type="Google" id="ProtNLM"/>
    </source>
</evidence>
<keyword evidence="4 10" id="KW-0812">Transmembrane</keyword>
<proteinExistence type="inferred from homology"/>
<evidence type="ECO:0000256" key="5">
    <source>
        <dbReference type="ARBA" id="ARBA00022989"/>
    </source>
</evidence>
<evidence type="ECO:0000256" key="8">
    <source>
        <dbReference type="ARBA" id="ARBA00037937"/>
    </source>
</evidence>
<evidence type="ECO:0000256" key="1">
    <source>
        <dbReference type="ARBA" id="ARBA00004117"/>
    </source>
</evidence>
<feature type="region of interest" description="Disordered" evidence="9">
    <location>
        <begin position="230"/>
        <end position="327"/>
    </location>
</feature>
<evidence type="ECO:0000256" key="6">
    <source>
        <dbReference type="ARBA" id="ARBA00023136"/>
    </source>
</evidence>
<comment type="subcellular location">
    <subcellularLocation>
        <location evidence="1">Bacterial flagellum basal body</location>
    </subcellularLocation>
    <subcellularLocation>
        <location evidence="2">Cell membrane</location>
    </subcellularLocation>
</comment>
<dbReference type="RefSeq" id="WP_247242902.1">
    <property type="nucleotide sequence ID" value="NZ_JALJRA010000003.1"/>
</dbReference>
<dbReference type="InterPro" id="IPR052205">
    <property type="entry name" value="FliO/MopB"/>
</dbReference>
<protein>
    <recommendedName>
        <fullName evidence="13">Flagellar biosynthesis protein FliO</fullName>
    </recommendedName>
</protein>
<comment type="caution">
    <text evidence="11">The sequence shown here is derived from an EMBL/GenBank/DDBJ whole genome shotgun (WGS) entry which is preliminary data.</text>
</comment>
<feature type="transmembrane region" description="Helical" evidence="10">
    <location>
        <begin position="12"/>
        <end position="34"/>
    </location>
</feature>
<keyword evidence="12" id="KW-1185">Reference proteome</keyword>
<keyword evidence="5 10" id="KW-1133">Transmembrane helix</keyword>
<dbReference type="PANTHER" id="PTHR38766:SF1">
    <property type="entry name" value="FLAGELLAR PROTEIN FLIO"/>
    <property type="match status" value="1"/>
</dbReference>
<evidence type="ECO:0000256" key="3">
    <source>
        <dbReference type="ARBA" id="ARBA00022475"/>
    </source>
</evidence>
<name>A0ABV2H2R4_9HYPH</name>
<feature type="region of interest" description="Disordered" evidence="9">
    <location>
        <begin position="110"/>
        <end position="181"/>
    </location>
</feature>
<feature type="compositionally biased region" description="Basic and acidic residues" evidence="9">
    <location>
        <begin position="287"/>
        <end position="298"/>
    </location>
</feature>
<organism evidence="11 12">
    <name type="scientific">Pseudorhizobium tarimense</name>
    <dbReference type="NCBI Taxonomy" id="1079109"/>
    <lineage>
        <taxon>Bacteria</taxon>
        <taxon>Pseudomonadati</taxon>
        <taxon>Pseudomonadota</taxon>
        <taxon>Alphaproteobacteria</taxon>
        <taxon>Hyphomicrobiales</taxon>
        <taxon>Rhizobiaceae</taxon>
        <taxon>Rhizobium/Agrobacterium group</taxon>
        <taxon>Pseudorhizobium</taxon>
    </lineage>
</organism>
<comment type="similarity">
    <text evidence="8">Belongs to the FliO/MopB family.</text>
</comment>
<dbReference type="InterPro" id="IPR022781">
    <property type="entry name" value="Flagellar_biosynth_FliO"/>
</dbReference>
<sequence length="327" mass="34735">MMEDFMSAYGGRLIVAIVGVGIGFLCLVGVLWLLRGRRGPSPFIRGGRNRQPRLQVLDAAAVDARRRLVLVRRDEVEHLIMIGGPTDIVIESGISGAATHEAAAPREATVQNAKAQDAVRDPGAPARAARPPVASSETRRRPPQAPAEVGETSPAQTIAPEIRSRPQKAADAAPRPVTPPPTVAPFIAPALASPAASPTTPAAAVEPALVRREPVLNEAADILDAARNRVFQGPSEPVRPNPASAQPPASAETAPKPLGSDFERILEEEMANNLATRQTADTPVSREAPRQLDEDAQKPRVTGATPEPSLQDEMARIFGEMSVTRDR</sequence>
<evidence type="ECO:0000256" key="9">
    <source>
        <dbReference type="SAM" id="MobiDB-lite"/>
    </source>
</evidence>
<feature type="compositionally biased region" description="Low complexity" evidence="9">
    <location>
        <begin position="121"/>
        <end position="134"/>
    </location>
</feature>
<dbReference type="EMBL" id="JBEPLJ010000003">
    <property type="protein sequence ID" value="MET3584828.1"/>
    <property type="molecule type" value="Genomic_DNA"/>
</dbReference>